<feature type="non-terminal residue" evidence="4">
    <location>
        <position position="1"/>
    </location>
</feature>
<keyword evidence="1" id="KW-0732">Signal</keyword>
<reference evidence="4 5" key="1">
    <citation type="submission" date="2020-09" db="EMBL/GenBank/DDBJ databases">
        <title>TT11 complete genome.</title>
        <authorList>
            <person name="Wu Z."/>
        </authorList>
    </citation>
    <scope>NUCLEOTIDE SEQUENCE [LARGE SCALE GENOMIC DNA]</scope>
    <source>
        <strain evidence="4 5">TT11</strain>
    </source>
</reference>
<feature type="domain" description="Secretion system C-terminal sorting" evidence="3">
    <location>
        <begin position="1430"/>
        <end position="1499"/>
    </location>
</feature>
<keyword evidence="5" id="KW-1185">Reference proteome</keyword>
<dbReference type="EMBL" id="JACVXB010000002">
    <property type="protein sequence ID" value="MBD0832008.1"/>
    <property type="molecule type" value="Genomic_DNA"/>
</dbReference>
<feature type="compositionally biased region" description="Acidic residues" evidence="2">
    <location>
        <begin position="1203"/>
        <end position="1217"/>
    </location>
</feature>
<dbReference type="InterPro" id="IPR026444">
    <property type="entry name" value="Secre_tail"/>
</dbReference>
<feature type="compositionally biased region" description="Polar residues" evidence="2">
    <location>
        <begin position="671"/>
        <end position="686"/>
    </location>
</feature>
<evidence type="ECO:0000259" key="3">
    <source>
        <dbReference type="Pfam" id="PF18962"/>
    </source>
</evidence>
<dbReference type="Pfam" id="PF18962">
    <property type="entry name" value="Por_Secre_tail"/>
    <property type="match status" value="1"/>
</dbReference>
<dbReference type="InterPro" id="IPR021655">
    <property type="entry name" value="Put_metal-bd"/>
</dbReference>
<feature type="compositionally biased region" description="Acidic residues" evidence="2">
    <location>
        <begin position="621"/>
        <end position="637"/>
    </location>
</feature>
<comment type="caution">
    <text evidence="4">The sequence shown here is derived from an EMBL/GenBank/DDBJ whole genome shotgun (WGS) entry which is preliminary data.</text>
</comment>
<evidence type="ECO:0000256" key="1">
    <source>
        <dbReference type="ARBA" id="ARBA00022729"/>
    </source>
</evidence>
<feature type="region of interest" description="Disordered" evidence="2">
    <location>
        <begin position="611"/>
        <end position="654"/>
    </location>
</feature>
<protein>
    <submittedName>
        <fullName evidence="4">T9SS type A sorting domain-containing protein</fullName>
    </submittedName>
</protein>
<organism evidence="4 5">
    <name type="scientific">Aestuariibaculum sediminum</name>
    <dbReference type="NCBI Taxonomy" id="2770637"/>
    <lineage>
        <taxon>Bacteria</taxon>
        <taxon>Pseudomonadati</taxon>
        <taxon>Bacteroidota</taxon>
        <taxon>Flavobacteriia</taxon>
        <taxon>Flavobacteriales</taxon>
        <taxon>Flavobacteriaceae</taxon>
    </lineage>
</organism>
<evidence type="ECO:0000313" key="5">
    <source>
        <dbReference type="Proteomes" id="UP000600588"/>
    </source>
</evidence>
<sequence>IPDNGIDENCDGFDLKTWYQDSDNDNFGNSSQSLQANAKPDNYVSVGGDCDDTNANIYPGAPEVCDGFDNDCDGSTDENLELISYYPDADQDGYGDTNASATMVCSALQPENTVTNNDDCDDSNDAINPMASEIVDNGIDEDCDGDDLKTWYRDADNDTYGNASETQLANNQPIGYVSNSLDCDDTNSNINPDTTEIPDNDIDEDCDGGDLKTWYADADNDTYGDVAISTQSNDQPEGYVSNSLDCDDSNAAINPDATEICDGIDNNCDGSTDEGLTLVSYYIDADQDGYGDTNASATMVCSALQPENTVTNNLDCDDTNNNINPNATEVPDNGIDEDCDGADLKTWYADADNDTFGNANVSTQSNNQPEGYVSNSLDCDDANAAINPDASEVCDGLDNDCDGSTDEGLQVLSYYPDADQDGYGDINSSPTMVCSALQPANTVTNNLDCNDNNSAINPGVPEICDGIDNDCDGSIDEGLQLIAYYPDTDQDSYGDASATPTIVCSALQPANTVTNNLDCNDNDANINPDVTEICDGIDNNCDGEVDEGLQLIDYYIDADSDGYGDANATPIIVCSALKPDNYVTDNSDCDDSDFDVNPSKTEIIGNLKDDDCNPNTPDSELNIDDDGDGYTENEGDCDDTKSNINPGETEIPDNGIDENCDGFDLKTWYQDSDNDNFGNSSQSLQANAKPDNYVSVGGDCDDTNANIYPGAPEVCDGFDNDCDGSTDENLELISYYPDADQDGYGDTNASATMVCSALQPENTVTNNDDCDDSNDAINPMASEIVDNGIDEDCDGDDLKTWYRDADNDTYGNASETQLANNQPIGYVSNSLDCDDTNSNINPDTTEIPDNDIDEDCDGGDLKTWYADADNDTYGDVAISTQSNDQPEGYVSNSLDCDDSNAAINPDATEICDGIDNNCDGSTDEGLTLVSYYIDADQDGYGDTNASATMVCSALQPENTVTNNLDCDDTNNNINPNATEVPDNGIDEDCDGADLKTWYADADNDTFGNANVSTQSNNQPEGYVSNSLDCDDANAAINPDASEVCDGLDNDCDGSTDEGLQVLSYYPDADQDGYGDINSSPTMVCSALQPANTVTNNLDCNDNNSAINPGVPEICDGIDNDCDGSIDEGLQLIAYYPDTDQDSYGDASATPTIVCSALQPANTVTNNLDCNDNDANINPDVNEIIGNLKDDDCNPNTPDSALNIDDDGDGYSENEGDCDDTKPSINPGANEIVDNGIDEDCDGYDLKTWYEDKDHDGFGIESVKRLSNIQPEGFVLIKNDCNDNNANIYPGAIEICDGLDNDCDGQIDEGLQKISYYPDKDGDGYGDYYATPILVCVALQPQNTVTNNLDLDDNNGDINPDAEEICDGIDNNSNGVIDEGFDDDLDGVANCFDTCPGFDDSIDSDSDGIPDGCDDILNSEIFSFENVVIKPNPFNTKITIEIPNLIQEKKLHITLYDMKGSVIINKIAKTKNDKIHISNLEQLNQGIYLLKLSTVDHKDVSIKRLIKF</sequence>
<gene>
    <name evidence="4" type="ORF">ICJ83_07670</name>
</gene>
<dbReference type="RefSeq" id="WP_188229789.1">
    <property type="nucleotide sequence ID" value="NZ_JACVXB010000002.1"/>
</dbReference>
<evidence type="ECO:0000313" key="4">
    <source>
        <dbReference type="EMBL" id="MBD0832008.1"/>
    </source>
</evidence>
<dbReference type="Proteomes" id="UP000600588">
    <property type="component" value="Unassembled WGS sequence"/>
</dbReference>
<accession>A0A8J6Q6N6</accession>
<evidence type="ECO:0000256" key="2">
    <source>
        <dbReference type="SAM" id="MobiDB-lite"/>
    </source>
</evidence>
<feature type="region of interest" description="Disordered" evidence="2">
    <location>
        <begin position="671"/>
        <end position="690"/>
    </location>
</feature>
<feature type="region of interest" description="Disordered" evidence="2">
    <location>
        <begin position="1197"/>
        <end position="1222"/>
    </location>
</feature>
<proteinExistence type="predicted"/>
<dbReference type="NCBIfam" id="TIGR04183">
    <property type="entry name" value="Por_Secre_tail"/>
    <property type="match status" value="1"/>
</dbReference>
<dbReference type="Pfam" id="PF11617">
    <property type="entry name" value="Cu-binding_MopE"/>
    <property type="match status" value="22"/>
</dbReference>
<name>A0A8J6Q6N6_9FLAO</name>